<dbReference type="Proteomes" id="UP000217277">
    <property type="component" value="Chromosome I"/>
</dbReference>
<accession>A0ACA8DY58</accession>
<keyword evidence="2" id="KW-1185">Reference proteome</keyword>
<dbReference type="EMBL" id="CP011011">
    <property type="protein sequence ID" value="ATC82671.1"/>
    <property type="molecule type" value="Genomic_DNA"/>
</dbReference>
<gene>
    <name evidence="1" type="ORF">PAGA_a2392</name>
</gene>
<proteinExistence type="predicted"/>
<evidence type="ECO:0000313" key="2">
    <source>
        <dbReference type="Proteomes" id="UP000217277"/>
    </source>
</evidence>
<evidence type="ECO:0000313" key="1">
    <source>
        <dbReference type="EMBL" id="ATC82671.1"/>
    </source>
</evidence>
<organism evidence="1 2">
    <name type="scientific">Pseudoalteromonas agarivorans DSM 14585</name>
    <dbReference type="NCBI Taxonomy" id="1312369"/>
    <lineage>
        <taxon>Bacteria</taxon>
        <taxon>Pseudomonadati</taxon>
        <taxon>Pseudomonadota</taxon>
        <taxon>Gammaproteobacteria</taxon>
        <taxon>Alteromonadales</taxon>
        <taxon>Pseudoalteromonadaceae</taxon>
        <taxon>Pseudoalteromonas</taxon>
    </lineage>
</organism>
<sequence length="38" mass="4239">MLFFNNGNNARALYKLPVASKNKNARNLVRAFSVKSIA</sequence>
<protein>
    <submittedName>
        <fullName evidence="1">Uncharacterized protein</fullName>
    </submittedName>
</protein>
<name>A0ACA8DY58_9GAMM</name>
<reference evidence="1" key="1">
    <citation type="submission" date="2015-03" db="EMBL/GenBank/DDBJ databases">
        <authorList>
            <person name="Xie B.-B."/>
            <person name="Rong J.-C."/>
            <person name="Qin Q.-L."/>
            <person name="Zhang Y.-Z."/>
        </authorList>
    </citation>
    <scope>NUCLEOTIDE SEQUENCE</scope>
    <source>
        <strain evidence="1">DSM 14585</strain>
    </source>
</reference>